<dbReference type="InterPro" id="IPR050445">
    <property type="entry name" value="Bact_polysacc_biosynth/exp"/>
</dbReference>
<evidence type="ECO:0000256" key="5">
    <source>
        <dbReference type="ARBA" id="ARBA00022989"/>
    </source>
</evidence>
<dbReference type="KEGG" id="cia:BEN51_02655"/>
<dbReference type="Pfam" id="PF02706">
    <property type="entry name" value="Wzz"/>
    <property type="match status" value="1"/>
</dbReference>
<keyword evidence="11" id="KW-1185">Reference proteome</keyword>
<dbReference type="Proteomes" id="UP000264883">
    <property type="component" value="Chromosome"/>
</dbReference>
<keyword evidence="5 7" id="KW-1133">Transmembrane helix</keyword>
<dbReference type="GO" id="GO:0004713">
    <property type="term" value="F:protein tyrosine kinase activity"/>
    <property type="evidence" value="ECO:0007669"/>
    <property type="project" value="TreeGrafter"/>
</dbReference>
<keyword evidence="6 7" id="KW-0472">Membrane</keyword>
<evidence type="ECO:0000313" key="10">
    <source>
        <dbReference type="EMBL" id="ASW42419.1"/>
    </source>
</evidence>
<dbReference type="InterPro" id="IPR003856">
    <property type="entry name" value="LPS_length_determ_N"/>
</dbReference>
<evidence type="ECO:0000256" key="1">
    <source>
        <dbReference type="ARBA" id="ARBA00004651"/>
    </source>
</evidence>
<feature type="transmembrane region" description="Helical" evidence="7">
    <location>
        <begin position="176"/>
        <end position="194"/>
    </location>
</feature>
<accession>A0A343JA61</accession>
<evidence type="ECO:0000256" key="4">
    <source>
        <dbReference type="ARBA" id="ARBA00022692"/>
    </source>
</evidence>
<comment type="subcellular location">
    <subcellularLocation>
        <location evidence="1">Cell membrane</location>
        <topology evidence="1">Multi-pass membrane protein</topology>
    </subcellularLocation>
</comment>
<name>A0A343JA61_9CLOT</name>
<dbReference type="PANTHER" id="PTHR32309:SF13">
    <property type="entry name" value="FERRIC ENTEROBACTIN TRANSPORT PROTEIN FEPE"/>
    <property type="match status" value="1"/>
</dbReference>
<protein>
    <submittedName>
        <fullName evidence="10">Capsular biosynthesis protein</fullName>
    </submittedName>
</protein>
<feature type="domain" description="Tyrosine-protein kinase G-rich" evidence="9">
    <location>
        <begin position="151"/>
        <end position="193"/>
    </location>
</feature>
<organism evidence="10 11">
    <name type="scientific">Clostridium isatidis</name>
    <dbReference type="NCBI Taxonomy" id="182773"/>
    <lineage>
        <taxon>Bacteria</taxon>
        <taxon>Bacillati</taxon>
        <taxon>Bacillota</taxon>
        <taxon>Clostridia</taxon>
        <taxon>Eubacteriales</taxon>
        <taxon>Clostridiaceae</taxon>
        <taxon>Clostridium</taxon>
    </lineage>
</organism>
<dbReference type="Pfam" id="PF13807">
    <property type="entry name" value="GNVR"/>
    <property type="match status" value="1"/>
</dbReference>
<dbReference type="EMBL" id="CP016786">
    <property type="protein sequence ID" value="ASW42419.1"/>
    <property type="molecule type" value="Genomic_DNA"/>
</dbReference>
<gene>
    <name evidence="10" type="ORF">BEN51_02655</name>
</gene>
<comment type="similarity">
    <text evidence="2">Belongs to the CpsC/CapA family.</text>
</comment>
<evidence type="ECO:0000313" key="11">
    <source>
        <dbReference type="Proteomes" id="UP000264883"/>
    </source>
</evidence>
<feature type="domain" description="Polysaccharide chain length determinant N-terminal" evidence="8">
    <location>
        <begin position="5"/>
        <end position="92"/>
    </location>
</feature>
<dbReference type="AlphaFoldDB" id="A0A343JA61"/>
<dbReference type="GO" id="GO:0005886">
    <property type="term" value="C:plasma membrane"/>
    <property type="evidence" value="ECO:0007669"/>
    <property type="project" value="UniProtKB-SubCell"/>
</dbReference>
<sequence length="226" mass="25251">MEEQEIRLDEIFDALKKRWLMIVSITLIATIISAVVSFFVIKPKYAATTKLFIGKEEAESQGYNQNDVTMYQKLMKTYSATIKTKDLVERALEGSKINLNTNTVLENLTVTTVTDTQILEVKYNSIDPNEAATIIKKVTDEFIKTSKKLVPNGNIQIIESVEVPDKPISPNKKMNIAIAFALGLGVGGGLALLLEFLDNTFKTKEQIERELDIPVIGTIPQVKEDK</sequence>
<evidence type="ECO:0000256" key="3">
    <source>
        <dbReference type="ARBA" id="ARBA00022475"/>
    </source>
</evidence>
<evidence type="ECO:0000259" key="9">
    <source>
        <dbReference type="Pfam" id="PF13807"/>
    </source>
</evidence>
<dbReference type="RefSeq" id="WP_119864553.1">
    <property type="nucleotide sequence ID" value="NZ_CP016786.1"/>
</dbReference>
<evidence type="ECO:0000259" key="8">
    <source>
        <dbReference type="Pfam" id="PF02706"/>
    </source>
</evidence>
<evidence type="ECO:0000256" key="7">
    <source>
        <dbReference type="SAM" id="Phobius"/>
    </source>
</evidence>
<reference evidence="10 11" key="1">
    <citation type="submission" date="2016-08" db="EMBL/GenBank/DDBJ databases">
        <title>Complete Genome Sequence Of The Indigo Reducing Clostridium isatidis DSM15098.</title>
        <authorList>
            <person name="Little G.T."/>
            <person name="Minton N.P."/>
        </authorList>
    </citation>
    <scope>NUCLEOTIDE SEQUENCE [LARGE SCALE GENOMIC DNA]</scope>
    <source>
        <strain evidence="10 11">DSM 15098</strain>
    </source>
</reference>
<feature type="transmembrane region" description="Helical" evidence="7">
    <location>
        <begin position="20"/>
        <end position="41"/>
    </location>
</feature>
<proteinExistence type="inferred from homology"/>
<evidence type="ECO:0000256" key="2">
    <source>
        <dbReference type="ARBA" id="ARBA00006683"/>
    </source>
</evidence>
<dbReference type="InterPro" id="IPR032807">
    <property type="entry name" value="GNVR"/>
</dbReference>
<keyword evidence="3" id="KW-1003">Cell membrane</keyword>
<dbReference type="OrthoDB" id="2360475at2"/>
<keyword evidence="4 7" id="KW-0812">Transmembrane</keyword>
<dbReference type="PANTHER" id="PTHR32309">
    <property type="entry name" value="TYROSINE-PROTEIN KINASE"/>
    <property type="match status" value="1"/>
</dbReference>
<evidence type="ECO:0000256" key="6">
    <source>
        <dbReference type="ARBA" id="ARBA00023136"/>
    </source>
</evidence>